<protein>
    <submittedName>
        <fullName evidence="4">Reverse transcriptase domain-containing protein</fullName>
    </submittedName>
</protein>
<keyword evidence="5" id="KW-1185">Reference proteome</keyword>
<evidence type="ECO:0000256" key="1">
    <source>
        <dbReference type="ARBA" id="ARBA00034120"/>
    </source>
</evidence>
<evidence type="ECO:0000259" key="3">
    <source>
        <dbReference type="PROSITE" id="PS50878"/>
    </source>
</evidence>
<dbReference type="InterPro" id="IPR051083">
    <property type="entry name" value="GrpII_Intron_Splice-Mob/Def"/>
</dbReference>
<feature type="domain" description="Reverse transcriptase" evidence="3">
    <location>
        <begin position="1"/>
        <end position="187"/>
    </location>
</feature>
<evidence type="ECO:0000256" key="2">
    <source>
        <dbReference type="SAM" id="Coils"/>
    </source>
</evidence>
<dbReference type="Pfam" id="PF08388">
    <property type="entry name" value="GIIM"/>
    <property type="match status" value="1"/>
</dbReference>
<dbReference type="RefSeq" id="WP_255189626.1">
    <property type="nucleotide sequence ID" value="NZ_CP113517.1"/>
</dbReference>
<dbReference type="PANTHER" id="PTHR34047:SF3">
    <property type="entry name" value="BLR2052 PROTEIN"/>
    <property type="match status" value="1"/>
</dbReference>
<dbReference type="EMBL" id="CP113517">
    <property type="protein sequence ID" value="WAR44655.1"/>
    <property type="molecule type" value="Genomic_DNA"/>
</dbReference>
<dbReference type="GO" id="GO:0003964">
    <property type="term" value="F:RNA-directed DNA polymerase activity"/>
    <property type="evidence" value="ECO:0007669"/>
    <property type="project" value="UniProtKB-KW"/>
</dbReference>
<proteinExistence type="inferred from homology"/>
<keyword evidence="4" id="KW-0695">RNA-directed DNA polymerase</keyword>
<evidence type="ECO:0000313" key="4">
    <source>
        <dbReference type="EMBL" id="WAR44655.1"/>
    </source>
</evidence>
<dbReference type="CDD" id="cd01651">
    <property type="entry name" value="RT_G2_intron"/>
    <property type="match status" value="1"/>
</dbReference>
<reference evidence="4" key="1">
    <citation type="submission" date="2022-11" db="EMBL/GenBank/DDBJ databases">
        <title>Methylomonas rapida sp. nov., Carotenoid-Producing Obligate Methanotrophs with High Growth Characteristics and Biotechnological Potential.</title>
        <authorList>
            <person name="Tikhonova E.N."/>
            <person name="Suleimanov R.Z."/>
            <person name="Miroshnikov K."/>
            <person name="Oshkin I.Y."/>
            <person name="Belova S.E."/>
            <person name="Danilova O.V."/>
            <person name="Ashikhmin A."/>
            <person name="Konopkin A."/>
            <person name="But S.Y."/>
            <person name="Khmelenina V.N."/>
            <person name="Kuznetsov N."/>
            <person name="Pimenov N.V."/>
            <person name="Dedysh S.N."/>
        </authorList>
    </citation>
    <scope>NUCLEOTIDE SEQUENCE</scope>
    <source>
        <strain evidence="4">MP1</strain>
    </source>
</reference>
<dbReference type="InterPro" id="IPR043502">
    <property type="entry name" value="DNA/RNA_pol_sf"/>
</dbReference>
<dbReference type="Proteomes" id="UP001162780">
    <property type="component" value="Chromosome"/>
</dbReference>
<name>A0ABY7GHC8_9GAMM</name>
<dbReference type="InterPro" id="IPR013597">
    <property type="entry name" value="Mat_intron_G2"/>
</dbReference>
<dbReference type="SUPFAM" id="SSF56672">
    <property type="entry name" value="DNA/RNA polymerases"/>
    <property type="match status" value="1"/>
</dbReference>
<feature type="coiled-coil region" evidence="2">
    <location>
        <begin position="275"/>
        <end position="302"/>
    </location>
</feature>
<accession>A0ABY7GHC8</accession>
<gene>
    <name evidence="4" type="ORF">NM686_020265</name>
</gene>
<keyword evidence="4" id="KW-0548">Nucleotidyltransferase</keyword>
<organism evidence="4 5">
    <name type="scientific">Methylomonas rapida</name>
    <dbReference type="NCBI Taxonomy" id="2963939"/>
    <lineage>
        <taxon>Bacteria</taxon>
        <taxon>Pseudomonadati</taxon>
        <taxon>Pseudomonadota</taxon>
        <taxon>Gammaproteobacteria</taxon>
        <taxon>Methylococcales</taxon>
        <taxon>Methylococcaceae</taxon>
        <taxon>Methylomonas</taxon>
    </lineage>
</organism>
<sequence>MANSSDPVDTFVDRTFPCFLVPVQPWELVSGHDGCSLISAFFDNVRHDLIIKALEHHQMPKWVILYCTRWLEAPMQTEGQPELLKKRDIGTPQGGVISPLLANLFLHYAFDRWMERQYRHRPFERYADDIVCHCSTMNEAIHLREALRSRFQSVGLTINEAKSKIVYIDTFDRFNVETSFTFLGYDFKVRTLRNRKGQLFRKCMPGASKKAMKQMTQTVKSWKIHRSTTECAEDLARRYNAVLRGWINYYGKFWYRNFSYHLWRVFQSRLLKWVQGRHRCSVKKAEQRLARLRKEKPDLFAHWYLLRAANV</sequence>
<comment type="similarity">
    <text evidence="1">Belongs to the bacterial reverse transcriptase family.</text>
</comment>
<dbReference type="InterPro" id="IPR000477">
    <property type="entry name" value="RT_dom"/>
</dbReference>
<dbReference type="PANTHER" id="PTHR34047">
    <property type="entry name" value="NUCLEAR INTRON MATURASE 1, MITOCHONDRIAL-RELATED"/>
    <property type="match status" value="1"/>
</dbReference>
<dbReference type="PROSITE" id="PS50878">
    <property type="entry name" value="RT_POL"/>
    <property type="match status" value="1"/>
</dbReference>
<dbReference type="Pfam" id="PF00078">
    <property type="entry name" value="RVT_1"/>
    <property type="match status" value="1"/>
</dbReference>
<keyword evidence="4" id="KW-0808">Transferase</keyword>
<keyword evidence="2" id="KW-0175">Coiled coil</keyword>
<evidence type="ECO:0000313" key="5">
    <source>
        <dbReference type="Proteomes" id="UP001162780"/>
    </source>
</evidence>